<evidence type="ECO:0000313" key="2">
    <source>
        <dbReference type="EMBL" id="QGM45052.1"/>
    </source>
</evidence>
<protein>
    <recommendedName>
        <fullName evidence="4">CAP domain-containing protein</fullName>
    </recommendedName>
</protein>
<organism evidence="2 3">
    <name type="scientific">Methylocystis heyeri</name>
    <dbReference type="NCBI Taxonomy" id="391905"/>
    <lineage>
        <taxon>Bacteria</taxon>
        <taxon>Pseudomonadati</taxon>
        <taxon>Pseudomonadota</taxon>
        <taxon>Alphaproteobacteria</taxon>
        <taxon>Hyphomicrobiales</taxon>
        <taxon>Methylocystaceae</taxon>
        <taxon>Methylocystis</taxon>
    </lineage>
</organism>
<name>A0A6B8KBW3_9HYPH</name>
<dbReference type="AlphaFoldDB" id="A0A6B8KBW3"/>
<dbReference type="OrthoDB" id="9808546at2"/>
<dbReference type="Proteomes" id="UP000309061">
    <property type="component" value="Chromosome"/>
</dbReference>
<keyword evidence="1" id="KW-0732">Signal</keyword>
<gene>
    <name evidence="2" type="ORF">H2LOC_004750</name>
</gene>
<evidence type="ECO:0000313" key="3">
    <source>
        <dbReference type="Proteomes" id="UP000309061"/>
    </source>
</evidence>
<evidence type="ECO:0000256" key="1">
    <source>
        <dbReference type="SAM" id="SignalP"/>
    </source>
</evidence>
<reference evidence="2 3" key="1">
    <citation type="submission" date="2019-11" db="EMBL/GenBank/DDBJ databases">
        <title>The genome sequence of Methylocystis heyeri.</title>
        <authorList>
            <person name="Oshkin I.Y."/>
            <person name="Miroshnikov K."/>
            <person name="Dedysh S.N."/>
        </authorList>
    </citation>
    <scope>NUCLEOTIDE SEQUENCE [LARGE SCALE GENOMIC DNA]</scope>
    <source>
        <strain evidence="2 3">H2</strain>
    </source>
</reference>
<dbReference type="KEGG" id="mhey:H2LOC_004750"/>
<feature type="chain" id="PRO_5025509986" description="CAP domain-containing protein" evidence="1">
    <location>
        <begin position="24"/>
        <end position="152"/>
    </location>
</feature>
<proteinExistence type="predicted"/>
<dbReference type="EMBL" id="CP046052">
    <property type="protein sequence ID" value="QGM45052.1"/>
    <property type="molecule type" value="Genomic_DNA"/>
</dbReference>
<keyword evidence="3" id="KW-1185">Reference proteome</keyword>
<sequence length="152" mass="16422">MAHRAITLAALAFAGLSIGAAMAGEPGLADTPPAEARMNPYHGDVPPCGDPSVLERIQAEFERRESNYWQSGLVIEGFGEPRETGFRTNGLSYIPRRYCRAQAALNDGHRRMVVYEIGEELGFIGIGFGVTWCVQGLDRNHAFSPACKAAGP</sequence>
<dbReference type="RefSeq" id="WP_136495342.1">
    <property type="nucleotide sequence ID" value="NZ_CP046052.1"/>
</dbReference>
<accession>A0A6B8KBW3</accession>
<feature type="signal peptide" evidence="1">
    <location>
        <begin position="1"/>
        <end position="23"/>
    </location>
</feature>
<evidence type="ECO:0008006" key="4">
    <source>
        <dbReference type="Google" id="ProtNLM"/>
    </source>
</evidence>